<keyword evidence="2" id="KW-0732">Signal</keyword>
<dbReference type="KEGG" id="nhy:JQS43_05190"/>
<name>A0A895YM20_9ACTN</name>
<protein>
    <recommendedName>
        <fullName evidence="5">Nuclear transport factor 2 family protein</fullName>
    </recommendedName>
</protein>
<evidence type="ECO:0000256" key="1">
    <source>
        <dbReference type="SAM" id="MobiDB-lite"/>
    </source>
</evidence>
<accession>A0A895YM20</accession>
<dbReference type="EMBL" id="CP070499">
    <property type="protein sequence ID" value="QSB15736.1"/>
    <property type="molecule type" value="Genomic_DNA"/>
</dbReference>
<reference evidence="3" key="1">
    <citation type="submission" date="2021-02" db="EMBL/GenBank/DDBJ databases">
        <title>Natrosporangium hydrolyticum gen. nov., sp. nov, a haloalkaliphilic actinobacterium from a soda solonchak soil.</title>
        <authorList>
            <person name="Sorokin D.Y."/>
            <person name="Khijniak T.V."/>
            <person name="Zakharycheva A.P."/>
            <person name="Boueva O.V."/>
            <person name="Ariskina E.V."/>
            <person name="Hahnke R.L."/>
            <person name="Bunk B."/>
            <person name="Sproer C."/>
            <person name="Schumann P."/>
            <person name="Evtushenko L.I."/>
            <person name="Kublanov I.V."/>
        </authorList>
    </citation>
    <scope>NUCLEOTIDE SEQUENCE</scope>
    <source>
        <strain evidence="3">DSM 106523</strain>
    </source>
</reference>
<evidence type="ECO:0008006" key="5">
    <source>
        <dbReference type="Google" id="ProtNLM"/>
    </source>
</evidence>
<evidence type="ECO:0000313" key="4">
    <source>
        <dbReference type="Proteomes" id="UP000662857"/>
    </source>
</evidence>
<sequence length="192" mass="20805">MTRRDAHPRRWLTLAPAVALVAATAACGDDDLDLPDPPAAPPTAATATPTVDPELQPFVESYEEALSAVVVAHEAGDPEHPDLLANFLDPSGALNNLQNTIRRNEDHDVYYKGELVIISAEVAELDPPDLPTEATIDFCIDYSGYDLVNREDDSPAGDGDPLGRYPVTALFLLGTDDNWYVVGQSTDWDEEC</sequence>
<dbReference type="AlphaFoldDB" id="A0A895YM20"/>
<dbReference type="Proteomes" id="UP000662857">
    <property type="component" value="Chromosome"/>
</dbReference>
<evidence type="ECO:0000256" key="2">
    <source>
        <dbReference type="SAM" id="SignalP"/>
    </source>
</evidence>
<feature type="signal peptide" evidence="2">
    <location>
        <begin position="1"/>
        <end position="28"/>
    </location>
</feature>
<feature type="chain" id="PRO_5038732484" description="Nuclear transport factor 2 family protein" evidence="2">
    <location>
        <begin position="29"/>
        <end position="192"/>
    </location>
</feature>
<feature type="region of interest" description="Disordered" evidence="1">
    <location>
        <begin position="31"/>
        <end position="50"/>
    </location>
</feature>
<dbReference type="RefSeq" id="WP_239677920.1">
    <property type="nucleotide sequence ID" value="NZ_CP070499.1"/>
</dbReference>
<keyword evidence="4" id="KW-1185">Reference proteome</keyword>
<proteinExistence type="predicted"/>
<evidence type="ECO:0000313" key="3">
    <source>
        <dbReference type="EMBL" id="QSB15736.1"/>
    </source>
</evidence>
<dbReference type="PROSITE" id="PS51257">
    <property type="entry name" value="PROKAR_LIPOPROTEIN"/>
    <property type="match status" value="1"/>
</dbReference>
<gene>
    <name evidence="3" type="ORF">JQS43_05190</name>
</gene>
<organism evidence="3 4">
    <name type="scientific">Natronosporangium hydrolyticum</name>
    <dbReference type="NCBI Taxonomy" id="2811111"/>
    <lineage>
        <taxon>Bacteria</taxon>
        <taxon>Bacillati</taxon>
        <taxon>Actinomycetota</taxon>
        <taxon>Actinomycetes</taxon>
        <taxon>Micromonosporales</taxon>
        <taxon>Micromonosporaceae</taxon>
        <taxon>Natronosporangium</taxon>
    </lineage>
</organism>